<comment type="caution">
    <text evidence="2">The sequence shown here is derived from an EMBL/GenBank/DDBJ whole genome shotgun (WGS) entry which is preliminary data.</text>
</comment>
<sequence>MFGHLLKTEWMKLKNNWIVFPILLAPLLILLLQYANFLIRYSSVVKEGDVPWTIFIEQHSVIWAVLILPILAAVLSSMLIMTENSENNWKYLLVLPIKRGDVYFAKIILVIFFLSISTLLLAVGMVISSMALNLPGDIPFGQLIQTLGAALIGSFAVLTIQFWLSIHFNNPGVPLAVAICGTVAAIFLLQSALTRWLPWVYPYLVLPIRLNEGINIIWYMVQSLLIGLLCLGAGYREFARRDI</sequence>
<feature type="transmembrane region" description="Helical" evidence="1">
    <location>
        <begin position="216"/>
        <end position="235"/>
    </location>
</feature>
<feature type="transmembrane region" description="Helical" evidence="1">
    <location>
        <begin position="103"/>
        <end position="127"/>
    </location>
</feature>
<dbReference type="PANTHER" id="PTHR37305">
    <property type="entry name" value="INTEGRAL MEMBRANE PROTEIN-RELATED"/>
    <property type="match status" value="1"/>
</dbReference>
<evidence type="ECO:0000313" key="3">
    <source>
        <dbReference type="Proteomes" id="UP000626844"/>
    </source>
</evidence>
<feature type="transmembrane region" description="Helical" evidence="1">
    <location>
        <begin position="61"/>
        <end position="82"/>
    </location>
</feature>
<dbReference type="EMBL" id="JACXAI010000048">
    <property type="protein sequence ID" value="MBD1383217.1"/>
    <property type="molecule type" value="Genomic_DNA"/>
</dbReference>
<dbReference type="PANTHER" id="PTHR37305:SF1">
    <property type="entry name" value="MEMBRANE PROTEIN"/>
    <property type="match status" value="1"/>
</dbReference>
<reference evidence="2" key="1">
    <citation type="submission" date="2020-09" db="EMBL/GenBank/DDBJ databases">
        <title>A novel bacterium of genus Bacillus, isolated from South China Sea.</title>
        <authorList>
            <person name="Huang H."/>
            <person name="Mo K."/>
            <person name="Hu Y."/>
        </authorList>
    </citation>
    <scope>NUCLEOTIDE SEQUENCE</scope>
    <source>
        <strain evidence="2">IB182487</strain>
    </source>
</reference>
<dbReference type="RefSeq" id="WP_191162167.1">
    <property type="nucleotide sequence ID" value="NZ_JACXAI010000048.1"/>
</dbReference>
<dbReference type="Pfam" id="PF12730">
    <property type="entry name" value="ABC2_membrane_4"/>
    <property type="match status" value="1"/>
</dbReference>
<dbReference type="AlphaFoldDB" id="A0A926NSN2"/>
<organism evidence="2 3">
    <name type="scientific">Metabacillus arenae</name>
    <dbReference type="NCBI Taxonomy" id="2771434"/>
    <lineage>
        <taxon>Bacteria</taxon>
        <taxon>Bacillati</taxon>
        <taxon>Bacillota</taxon>
        <taxon>Bacilli</taxon>
        <taxon>Bacillales</taxon>
        <taxon>Bacillaceae</taxon>
        <taxon>Metabacillus</taxon>
    </lineage>
</organism>
<evidence type="ECO:0000256" key="1">
    <source>
        <dbReference type="SAM" id="Phobius"/>
    </source>
</evidence>
<keyword evidence="1" id="KW-1133">Transmembrane helix</keyword>
<feature type="transmembrane region" description="Helical" evidence="1">
    <location>
        <begin position="17"/>
        <end position="41"/>
    </location>
</feature>
<evidence type="ECO:0000313" key="2">
    <source>
        <dbReference type="EMBL" id="MBD1383217.1"/>
    </source>
</evidence>
<feature type="transmembrane region" description="Helical" evidence="1">
    <location>
        <begin position="147"/>
        <end position="166"/>
    </location>
</feature>
<protein>
    <submittedName>
        <fullName evidence="2">ABC transporter permease</fullName>
    </submittedName>
</protein>
<feature type="transmembrane region" description="Helical" evidence="1">
    <location>
        <begin position="173"/>
        <end position="196"/>
    </location>
</feature>
<keyword evidence="1" id="KW-0472">Membrane</keyword>
<dbReference type="Proteomes" id="UP000626844">
    <property type="component" value="Unassembled WGS sequence"/>
</dbReference>
<dbReference type="CDD" id="cd21809">
    <property type="entry name" value="ABC-2_lan_permease-like"/>
    <property type="match status" value="1"/>
</dbReference>
<keyword evidence="1" id="KW-0812">Transmembrane</keyword>
<gene>
    <name evidence="2" type="ORF">IC621_23800</name>
</gene>
<proteinExistence type="predicted"/>
<accession>A0A926NSN2</accession>
<keyword evidence="3" id="KW-1185">Reference proteome</keyword>
<name>A0A926NSN2_9BACI</name>